<evidence type="ECO:0000313" key="6">
    <source>
        <dbReference type="EMBL" id="OXU30939.1"/>
    </source>
</evidence>
<reference evidence="6 7" key="1">
    <citation type="journal article" date="2017" name="Curr. Biol.">
        <title>The Evolution of Venom by Co-option of Single-Copy Genes.</title>
        <authorList>
            <person name="Martinson E.O."/>
            <person name="Mrinalini"/>
            <person name="Kelkar Y.D."/>
            <person name="Chang C.H."/>
            <person name="Werren J.H."/>
        </authorList>
    </citation>
    <scope>NUCLEOTIDE SEQUENCE [LARGE SCALE GENOMIC DNA]</scope>
    <source>
        <strain evidence="6 7">Alberta</strain>
        <tissue evidence="6">Whole body</tissue>
    </source>
</reference>
<dbReference type="AlphaFoldDB" id="A0A232FKB5"/>
<keyword evidence="7" id="KW-1185">Reference proteome</keyword>
<feature type="signal peptide" evidence="4">
    <location>
        <begin position="1"/>
        <end position="22"/>
    </location>
</feature>
<feature type="chain" id="PRO_5012646960" description="TIL domain-containing protein" evidence="4">
    <location>
        <begin position="23"/>
        <end position="111"/>
    </location>
</feature>
<comment type="similarity">
    <text evidence="1">Belongs to the serine protease inhibitor-like (TIL domain-containing) family.</text>
</comment>
<accession>A0A232FKB5</accession>
<dbReference type="InterPro" id="IPR036084">
    <property type="entry name" value="Ser_inhib-like_sf"/>
</dbReference>
<dbReference type="Gene3D" id="2.10.25.10">
    <property type="entry name" value="Laminin"/>
    <property type="match status" value="1"/>
</dbReference>
<dbReference type="PANTHER" id="PTHR23259:SF69">
    <property type="entry name" value="GEO11767P1-RELATED"/>
    <property type="match status" value="1"/>
</dbReference>
<keyword evidence="4" id="KW-0732">Signal</keyword>
<comment type="caution">
    <text evidence="6">The sequence shown here is derived from an EMBL/GenBank/DDBJ whole genome shotgun (WGS) entry which is preliminary data.</text>
</comment>
<dbReference type="PANTHER" id="PTHR23259">
    <property type="entry name" value="RIDDLE"/>
    <property type="match status" value="1"/>
</dbReference>
<gene>
    <name evidence="6" type="ORF">TSAR_002777</name>
</gene>
<dbReference type="OrthoDB" id="7695409at2759"/>
<dbReference type="InterPro" id="IPR051368">
    <property type="entry name" value="SerProtInhib-TIL_Domain"/>
</dbReference>
<dbReference type="CDD" id="cd19941">
    <property type="entry name" value="TIL"/>
    <property type="match status" value="1"/>
</dbReference>
<dbReference type="Pfam" id="PF01826">
    <property type="entry name" value="TIL"/>
    <property type="match status" value="1"/>
</dbReference>
<keyword evidence="2" id="KW-0646">Protease inhibitor</keyword>
<evidence type="ECO:0000256" key="1">
    <source>
        <dbReference type="ARBA" id="ARBA00007611"/>
    </source>
</evidence>
<dbReference type="Proteomes" id="UP000215335">
    <property type="component" value="Unassembled WGS sequence"/>
</dbReference>
<name>A0A232FKB5_9HYME</name>
<keyword evidence="3" id="KW-1015">Disulfide bond</keyword>
<protein>
    <recommendedName>
        <fullName evidence="5">TIL domain-containing protein</fullName>
    </recommendedName>
</protein>
<evidence type="ECO:0000256" key="4">
    <source>
        <dbReference type="SAM" id="SignalP"/>
    </source>
</evidence>
<evidence type="ECO:0000313" key="7">
    <source>
        <dbReference type="Proteomes" id="UP000215335"/>
    </source>
</evidence>
<dbReference type="STRING" id="543379.A0A232FKB5"/>
<sequence length="111" mass="12370">MKSICSLLVLQVLILLLSSANSLSNDAVNNIDKRSNPVKRSTADCGDHEFFNSCGSTCERNCEDINNDDRSGERCTGKLNCVEKCVCKEGYVRENLDGKCIRIQECPRVKH</sequence>
<feature type="domain" description="TIL" evidence="5">
    <location>
        <begin position="45"/>
        <end position="106"/>
    </location>
</feature>
<evidence type="ECO:0000256" key="2">
    <source>
        <dbReference type="ARBA" id="ARBA00022690"/>
    </source>
</evidence>
<dbReference type="EMBL" id="NNAY01000103">
    <property type="protein sequence ID" value="OXU30939.1"/>
    <property type="molecule type" value="Genomic_DNA"/>
</dbReference>
<dbReference type="SUPFAM" id="SSF57567">
    <property type="entry name" value="Serine protease inhibitors"/>
    <property type="match status" value="1"/>
</dbReference>
<proteinExistence type="inferred from homology"/>
<evidence type="ECO:0000259" key="5">
    <source>
        <dbReference type="Pfam" id="PF01826"/>
    </source>
</evidence>
<dbReference type="GO" id="GO:0030414">
    <property type="term" value="F:peptidase inhibitor activity"/>
    <property type="evidence" value="ECO:0007669"/>
    <property type="project" value="UniProtKB-KW"/>
</dbReference>
<dbReference type="InterPro" id="IPR002919">
    <property type="entry name" value="TIL_dom"/>
</dbReference>
<organism evidence="6 7">
    <name type="scientific">Trichomalopsis sarcophagae</name>
    <dbReference type="NCBI Taxonomy" id="543379"/>
    <lineage>
        <taxon>Eukaryota</taxon>
        <taxon>Metazoa</taxon>
        <taxon>Ecdysozoa</taxon>
        <taxon>Arthropoda</taxon>
        <taxon>Hexapoda</taxon>
        <taxon>Insecta</taxon>
        <taxon>Pterygota</taxon>
        <taxon>Neoptera</taxon>
        <taxon>Endopterygota</taxon>
        <taxon>Hymenoptera</taxon>
        <taxon>Apocrita</taxon>
        <taxon>Proctotrupomorpha</taxon>
        <taxon>Chalcidoidea</taxon>
        <taxon>Pteromalidae</taxon>
        <taxon>Pteromalinae</taxon>
        <taxon>Trichomalopsis</taxon>
    </lineage>
</organism>
<evidence type="ECO:0000256" key="3">
    <source>
        <dbReference type="ARBA" id="ARBA00023157"/>
    </source>
</evidence>